<organism evidence="2 4">
    <name type="scientific">Tagetes erecta</name>
    <name type="common">African marigold</name>
    <dbReference type="NCBI Taxonomy" id="13708"/>
    <lineage>
        <taxon>Eukaryota</taxon>
        <taxon>Viridiplantae</taxon>
        <taxon>Streptophyta</taxon>
        <taxon>Embryophyta</taxon>
        <taxon>Tracheophyta</taxon>
        <taxon>Spermatophyta</taxon>
        <taxon>Magnoliopsida</taxon>
        <taxon>eudicotyledons</taxon>
        <taxon>Gunneridae</taxon>
        <taxon>Pentapetalae</taxon>
        <taxon>asterids</taxon>
        <taxon>campanulids</taxon>
        <taxon>Asterales</taxon>
        <taxon>Asteraceae</taxon>
        <taxon>Asteroideae</taxon>
        <taxon>Heliantheae alliance</taxon>
        <taxon>Tageteae</taxon>
        <taxon>Tagetes</taxon>
    </lineage>
</organism>
<gene>
    <name evidence="2" type="ORF">QVD17_19799</name>
    <name evidence="3" type="ORF">QVD17_19801</name>
</gene>
<proteinExistence type="predicted"/>
<accession>A0AAD8KK33</accession>
<evidence type="ECO:0000313" key="4">
    <source>
        <dbReference type="Proteomes" id="UP001229421"/>
    </source>
</evidence>
<name>A0AAD8KK33_TARER</name>
<dbReference type="EMBL" id="JAUHHV010000005">
    <property type="protein sequence ID" value="KAK1424471.1"/>
    <property type="molecule type" value="Genomic_DNA"/>
</dbReference>
<evidence type="ECO:0000313" key="2">
    <source>
        <dbReference type="EMBL" id="KAK1424469.1"/>
    </source>
</evidence>
<sequence>MNALTEDKNPTGDHIKPVKHPTGDHIKPVKHPTGDHIKPVKHPTGDHIKPVKNPTGDHIKPVKTAEWVSYDQRAYDDDLLTNKDIMIVCHTNVTYGLMIKGAVWRELGVY</sequence>
<evidence type="ECO:0000313" key="3">
    <source>
        <dbReference type="EMBL" id="KAK1424471.1"/>
    </source>
</evidence>
<comment type="caution">
    <text evidence="2">The sequence shown here is derived from an EMBL/GenBank/DDBJ whole genome shotgun (WGS) entry which is preliminary data.</text>
</comment>
<dbReference type="EMBL" id="JAUHHV010000005">
    <property type="protein sequence ID" value="KAK1424469.1"/>
    <property type="molecule type" value="Genomic_DNA"/>
</dbReference>
<keyword evidence="4" id="KW-1185">Reference proteome</keyword>
<feature type="region of interest" description="Disordered" evidence="1">
    <location>
        <begin position="1"/>
        <end position="59"/>
    </location>
</feature>
<dbReference type="AlphaFoldDB" id="A0AAD8KK33"/>
<dbReference type="Proteomes" id="UP001229421">
    <property type="component" value="Unassembled WGS sequence"/>
</dbReference>
<protein>
    <submittedName>
        <fullName evidence="2">Uncharacterized protein</fullName>
    </submittedName>
</protein>
<evidence type="ECO:0000256" key="1">
    <source>
        <dbReference type="SAM" id="MobiDB-lite"/>
    </source>
</evidence>
<reference evidence="2" key="1">
    <citation type="journal article" date="2023" name="bioRxiv">
        <title>Improved chromosome-level genome assembly for marigold (Tagetes erecta).</title>
        <authorList>
            <person name="Jiang F."/>
            <person name="Yuan L."/>
            <person name="Wang S."/>
            <person name="Wang H."/>
            <person name="Xu D."/>
            <person name="Wang A."/>
            <person name="Fan W."/>
        </authorList>
    </citation>
    <scope>NUCLEOTIDE SEQUENCE</scope>
    <source>
        <strain evidence="2">WSJ</strain>
        <tissue evidence="2">Leaf</tissue>
    </source>
</reference>